<evidence type="ECO:0000313" key="8">
    <source>
        <dbReference type="Proteomes" id="UP000253817"/>
    </source>
</evidence>
<protein>
    <submittedName>
        <fullName evidence="7">LysR family transcriptional regulator</fullName>
    </submittedName>
</protein>
<reference evidence="9" key="2">
    <citation type="submission" date="2018-05" db="EMBL/GenBank/DDBJ databases">
        <title>Genome Sequencing of selected type strains of the family Eggerthellaceae.</title>
        <authorList>
            <person name="Danylec N."/>
            <person name="Stoll D.A."/>
            <person name="Doetsch A."/>
            <person name="Huch M."/>
        </authorList>
    </citation>
    <scope>NUCLEOTIDE SEQUENCE [LARGE SCALE GENOMIC DNA]</scope>
    <source>
        <strain evidence="9">DSM 16107</strain>
    </source>
</reference>
<evidence type="ECO:0000256" key="3">
    <source>
        <dbReference type="ARBA" id="ARBA00023125"/>
    </source>
</evidence>
<evidence type="ECO:0000313" key="7">
    <source>
        <dbReference type="EMBL" id="RNM40793.1"/>
    </source>
</evidence>
<dbReference type="OrthoDB" id="8479357at2"/>
<sequence length="310" mass="34962">MSSLGQFVVFKEVADTGNVTQAAKHLHISQPSVSIQIQNLEQEYNVTLLERTNRGVLLTECGEIFYQYISQVIQAMREAQEVMLEHEAKQHRNVHVGATLTIGEYVVPFIADAMYHEHPQINLNVKIANTANMAEEVLDKQLHLALIEGPVPSSPDLVVENFWHDELVIVVGIDHPWSKLLSVSFEELKSERFIIREQGSGTRKVMENALKEGGVDASELNIAMELNSTRTIKQSVMSGLGVTIISALTVQRECRQKQLSMLRLEGCQLQRPLNILTHKRGFLTSDEQTFLSLIRNRNRLKEILPPPLLP</sequence>
<evidence type="ECO:0000256" key="4">
    <source>
        <dbReference type="ARBA" id="ARBA00023163"/>
    </source>
</evidence>
<dbReference type="RefSeq" id="WP_114546727.1">
    <property type="nucleotide sequence ID" value="NZ_JAQEEH010000142.1"/>
</dbReference>
<dbReference type="SUPFAM" id="SSF46785">
    <property type="entry name" value="Winged helix' DNA-binding domain"/>
    <property type="match status" value="1"/>
</dbReference>
<reference evidence="6 8" key="1">
    <citation type="journal article" date="2018" name="Elife">
        <title>Discovery and characterization of a prevalent human gut bacterial enzyme sufficient for the inactivation of a family of plant toxins.</title>
        <authorList>
            <person name="Koppel N."/>
            <person name="Bisanz J.E."/>
            <person name="Pandelia M.E."/>
            <person name="Turnbaugh P.J."/>
            <person name="Balskus E.P."/>
        </authorList>
    </citation>
    <scope>NUCLEOTIDE SEQUENCE [LARGE SCALE GENOMIC DNA]</scope>
    <source>
        <strain evidence="6 8">DSM 16107</strain>
    </source>
</reference>
<keyword evidence="8" id="KW-1185">Reference proteome</keyword>
<dbReference type="FunFam" id="1.10.10.10:FF:000001">
    <property type="entry name" value="LysR family transcriptional regulator"/>
    <property type="match status" value="1"/>
</dbReference>
<keyword evidence="2" id="KW-0805">Transcription regulation</keyword>
<accession>A0A3N0IV00</accession>
<dbReference type="GO" id="GO:0003700">
    <property type="term" value="F:DNA-binding transcription factor activity"/>
    <property type="evidence" value="ECO:0007669"/>
    <property type="project" value="InterPro"/>
</dbReference>
<dbReference type="PANTHER" id="PTHR30126:SF39">
    <property type="entry name" value="HTH-TYPE TRANSCRIPTIONAL REGULATOR CYSL"/>
    <property type="match status" value="1"/>
</dbReference>
<comment type="similarity">
    <text evidence="1">Belongs to the LysR transcriptional regulatory family.</text>
</comment>
<reference evidence="7" key="3">
    <citation type="journal article" date="2019" name="Microbiol. Resour. Announc.">
        <title>Draft Genome Sequences of Type Strains of Gordonibacter faecihominis, Paraeggerthella hongkongensis, Parvibacter caecicola,Slackia equolifaciens, Slackia faecicanis, and Slackia isoflavoniconvertens.</title>
        <authorList>
            <person name="Danylec N."/>
            <person name="Stoll D.A."/>
            <person name="Dotsch A."/>
            <person name="Huch M."/>
        </authorList>
    </citation>
    <scope>NUCLEOTIDE SEQUENCE</scope>
    <source>
        <strain evidence="7">DSM 16107</strain>
    </source>
</reference>
<evidence type="ECO:0000259" key="5">
    <source>
        <dbReference type="PROSITE" id="PS50931"/>
    </source>
</evidence>
<dbReference type="InterPro" id="IPR000847">
    <property type="entry name" value="LysR_HTH_N"/>
</dbReference>
<organism evidence="7 9">
    <name type="scientific">Eggerthella sinensis</name>
    <dbReference type="NCBI Taxonomy" id="242230"/>
    <lineage>
        <taxon>Bacteria</taxon>
        <taxon>Bacillati</taxon>
        <taxon>Actinomycetota</taxon>
        <taxon>Coriobacteriia</taxon>
        <taxon>Eggerthellales</taxon>
        <taxon>Eggerthellaceae</taxon>
        <taxon>Eggerthella</taxon>
    </lineage>
</organism>
<dbReference type="InterPro" id="IPR036388">
    <property type="entry name" value="WH-like_DNA-bd_sf"/>
</dbReference>
<keyword evidence="4" id="KW-0804">Transcription</keyword>
<feature type="domain" description="HTH lysR-type" evidence="5">
    <location>
        <begin position="1"/>
        <end position="59"/>
    </location>
</feature>
<dbReference type="PANTHER" id="PTHR30126">
    <property type="entry name" value="HTH-TYPE TRANSCRIPTIONAL REGULATOR"/>
    <property type="match status" value="1"/>
</dbReference>
<dbReference type="Proteomes" id="UP000253817">
    <property type="component" value="Unassembled WGS sequence"/>
</dbReference>
<dbReference type="InterPro" id="IPR036390">
    <property type="entry name" value="WH_DNA-bd_sf"/>
</dbReference>
<dbReference type="EMBL" id="PPTT01000018">
    <property type="protein sequence ID" value="RDB68085.1"/>
    <property type="molecule type" value="Genomic_DNA"/>
</dbReference>
<evidence type="ECO:0000313" key="9">
    <source>
        <dbReference type="Proteomes" id="UP000270112"/>
    </source>
</evidence>
<dbReference type="Gene3D" id="3.40.190.290">
    <property type="match status" value="1"/>
</dbReference>
<dbReference type="Gene3D" id="1.10.10.10">
    <property type="entry name" value="Winged helix-like DNA-binding domain superfamily/Winged helix DNA-binding domain"/>
    <property type="match status" value="1"/>
</dbReference>
<evidence type="ECO:0000256" key="1">
    <source>
        <dbReference type="ARBA" id="ARBA00009437"/>
    </source>
</evidence>
<evidence type="ECO:0000256" key="2">
    <source>
        <dbReference type="ARBA" id="ARBA00023015"/>
    </source>
</evidence>
<proteinExistence type="inferred from homology"/>
<dbReference type="Pfam" id="PF00126">
    <property type="entry name" value="HTH_1"/>
    <property type="match status" value="1"/>
</dbReference>
<dbReference type="PRINTS" id="PR00039">
    <property type="entry name" value="HTHLYSR"/>
</dbReference>
<gene>
    <name evidence="6" type="ORF">C1876_10735</name>
    <name evidence="7" type="ORF">DMP09_12680</name>
</gene>
<dbReference type="InterPro" id="IPR005119">
    <property type="entry name" value="LysR_subst-bd"/>
</dbReference>
<dbReference type="EMBL" id="QICC01000063">
    <property type="protein sequence ID" value="RNM40793.1"/>
    <property type="molecule type" value="Genomic_DNA"/>
</dbReference>
<comment type="caution">
    <text evidence="7">The sequence shown here is derived from an EMBL/GenBank/DDBJ whole genome shotgun (WGS) entry which is preliminary data.</text>
</comment>
<dbReference type="GO" id="GO:0000976">
    <property type="term" value="F:transcription cis-regulatory region binding"/>
    <property type="evidence" value="ECO:0007669"/>
    <property type="project" value="TreeGrafter"/>
</dbReference>
<dbReference type="SUPFAM" id="SSF53850">
    <property type="entry name" value="Periplasmic binding protein-like II"/>
    <property type="match status" value="1"/>
</dbReference>
<evidence type="ECO:0000313" key="6">
    <source>
        <dbReference type="EMBL" id="RDB68085.1"/>
    </source>
</evidence>
<dbReference type="Pfam" id="PF03466">
    <property type="entry name" value="LysR_substrate"/>
    <property type="match status" value="1"/>
</dbReference>
<dbReference type="PROSITE" id="PS50931">
    <property type="entry name" value="HTH_LYSR"/>
    <property type="match status" value="1"/>
</dbReference>
<dbReference type="AlphaFoldDB" id="A0A3N0IV00"/>
<dbReference type="Proteomes" id="UP000270112">
    <property type="component" value="Unassembled WGS sequence"/>
</dbReference>
<name>A0A3N0IV00_9ACTN</name>
<keyword evidence="3" id="KW-0238">DNA-binding</keyword>
<dbReference type="CDD" id="cd08420">
    <property type="entry name" value="PBP2_CysL_like"/>
    <property type="match status" value="1"/>
</dbReference>